<dbReference type="EMBL" id="CQQC01001092">
    <property type="protein sequence ID" value="CNV63232.1"/>
    <property type="molecule type" value="Genomic_DNA"/>
</dbReference>
<dbReference type="AlphaFoldDB" id="A0A0T9E2S3"/>
<evidence type="ECO:0000313" key="8">
    <source>
        <dbReference type="Proteomes" id="UP000044938"/>
    </source>
</evidence>
<evidence type="ECO:0000313" key="3">
    <source>
        <dbReference type="EMBL" id="CKS51142.1"/>
    </source>
</evidence>
<sequence length="53" mass="5734">MCRPDQRRGGLRLGYHGNVVDPGVLQCVLQLVSFGLIRPTQPGSDQPVVFAGQ</sequence>
<dbReference type="EMBL" id="CNFT01000888">
    <property type="protein sequence ID" value="CKS51142.1"/>
    <property type="molecule type" value="Genomic_DNA"/>
</dbReference>
<evidence type="ECO:0000313" key="9">
    <source>
        <dbReference type="Proteomes" id="UP000048289"/>
    </source>
</evidence>
<accession>A0A0T9E2S3</accession>
<dbReference type="EMBL" id="CFOE01000510">
    <property type="protein sequence ID" value="CFE42389.1"/>
    <property type="molecule type" value="Genomic_DNA"/>
</dbReference>
<dbReference type="Proteomes" id="UP000050164">
    <property type="component" value="Unassembled WGS sequence"/>
</dbReference>
<evidence type="ECO:0000313" key="6">
    <source>
        <dbReference type="EMBL" id="COW49211.1"/>
    </source>
</evidence>
<proteinExistence type="predicted"/>
<evidence type="ECO:0000313" key="7">
    <source>
        <dbReference type="Proteomes" id="UP000039217"/>
    </source>
</evidence>
<dbReference type="Proteomes" id="UP000049023">
    <property type="component" value="Unassembled WGS sequence"/>
</dbReference>
<organism evidence="6 8">
    <name type="scientific">Mycobacterium tuberculosis</name>
    <dbReference type="NCBI Taxonomy" id="1773"/>
    <lineage>
        <taxon>Bacteria</taxon>
        <taxon>Bacillati</taxon>
        <taxon>Actinomycetota</taxon>
        <taxon>Actinomycetes</taxon>
        <taxon>Mycobacteriales</taxon>
        <taxon>Mycobacteriaceae</taxon>
        <taxon>Mycobacterium</taxon>
        <taxon>Mycobacterium tuberculosis complex</taxon>
    </lineage>
</organism>
<dbReference type="EMBL" id="CNFU01000057">
    <property type="protein sequence ID" value="CKR03200.1"/>
    <property type="molecule type" value="Genomic_DNA"/>
</dbReference>
<dbReference type="EMBL" id="CSAJ01000374">
    <property type="protein sequence ID" value="COW49211.1"/>
    <property type="molecule type" value="Genomic_DNA"/>
</dbReference>
<reference evidence="7 8" key="1">
    <citation type="submission" date="2015-03" db="EMBL/GenBank/DDBJ databases">
        <authorList>
            <consortium name="Pathogen Informatics"/>
        </authorList>
    </citation>
    <scope>NUCLEOTIDE SEQUENCE [LARGE SCALE GENOMIC DNA]</scope>
    <source>
        <strain evidence="4 10">Bir 172</strain>
        <strain evidence="3 12">Bir 185</strain>
        <strain evidence="2 11">Bir 187</strain>
        <strain evidence="5 7">D00501624</strain>
        <strain evidence="1 9">G09901357</strain>
        <strain evidence="6 8">M09401471</strain>
    </source>
</reference>
<evidence type="ECO:0000313" key="5">
    <source>
        <dbReference type="EMBL" id="CNV63232.1"/>
    </source>
</evidence>
<dbReference type="Proteomes" id="UP000044938">
    <property type="component" value="Unassembled WGS sequence"/>
</dbReference>
<dbReference type="EMBL" id="CNGE01000965">
    <property type="protein sequence ID" value="CKT55093.1"/>
    <property type="molecule type" value="Genomic_DNA"/>
</dbReference>
<gene>
    <name evidence="5" type="ORF">ERS007661_02841</name>
    <name evidence="1" type="ORF">ERS007681_03168</name>
    <name evidence="6" type="ORF">ERS007720_02735</name>
    <name evidence="4" type="ORF">ERS027646_03785</name>
    <name evidence="3" type="ORF">ERS027659_03205</name>
    <name evidence="2" type="ORF">ERS027661_00477</name>
</gene>
<evidence type="ECO:0000313" key="1">
    <source>
        <dbReference type="EMBL" id="CFE42389.1"/>
    </source>
</evidence>
<evidence type="ECO:0000313" key="11">
    <source>
        <dbReference type="Proteomes" id="UP000049023"/>
    </source>
</evidence>
<evidence type="ECO:0000313" key="4">
    <source>
        <dbReference type="EMBL" id="CKT55093.1"/>
    </source>
</evidence>
<dbReference type="Proteomes" id="UP000048289">
    <property type="component" value="Unassembled WGS sequence"/>
</dbReference>
<evidence type="ECO:0000313" key="10">
    <source>
        <dbReference type="Proteomes" id="UP000048948"/>
    </source>
</evidence>
<protein>
    <submittedName>
        <fullName evidence="6">Uncharacterized protein</fullName>
    </submittedName>
</protein>
<dbReference type="Proteomes" id="UP000039217">
    <property type="component" value="Unassembled WGS sequence"/>
</dbReference>
<evidence type="ECO:0000313" key="12">
    <source>
        <dbReference type="Proteomes" id="UP000050164"/>
    </source>
</evidence>
<name>A0A0T9E2S3_MYCTX</name>
<dbReference type="Proteomes" id="UP000048948">
    <property type="component" value="Unassembled WGS sequence"/>
</dbReference>
<evidence type="ECO:0000313" key="2">
    <source>
        <dbReference type="EMBL" id="CKR03200.1"/>
    </source>
</evidence>